<evidence type="ECO:0000313" key="5">
    <source>
        <dbReference type="Proteomes" id="UP000184514"/>
    </source>
</evidence>
<dbReference type="SMART" id="SM00822">
    <property type="entry name" value="PKS_KR"/>
    <property type="match status" value="1"/>
</dbReference>
<evidence type="ECO:0000259" key="3">
    <source>
        <dbReference type="SMART" id="SM00822"/>
    </source>
</evidence>
<evidence type="ECO:0000256" key="1">
    <source>
        <dbReference type="ARBA" id="ARBA00006484"/>
    </source>
</evidence>
<accession>A0A1L9NUY3</accession>
<gene>
    <name evidence="4" type="primary">fabG_12</name>
    <name evidence="4" type="ORF">PFRI_27390</name>
</gene>
<dbReference type="InterPro" id="IPR057326">
    <property type="entry name" value="KR_dom"/>
</dbReference>
<keyword evidence="4" id="KW-0560">Oxidoreductase</keyword>
<proteinExistence type="inferred from homology"/>
<dbReference type="PRINTS" id="PR00081">
    <property type="entry name" value="GDHRDH"/>
</dbReference>
<protein>
    <submittedName>
        <fullName evidence="4">3-oxoacyl-[acyl-carrier-protein] reductase FabG</fullName>
        <ecNumber evidence="4">1.1.1.100</ecNumber>
    </submittedName>
</protein>
<dbReference type="FunFam" id="3.40.50.720:FF:000084">
    <property type="entry name" value="Short-chain dehydrogenase reductase"/>
    <property type="match status" value="1"/>
</dbReference>
<dbReference type="AlphaFoldDB" id="A0A1L9NUY3"/>
<sequence>MSAKNVLVTGASSGLGDQFCRTLAANGYTVIAAARRKDRLESLYNDISEAGGVAHPLAMDVSDVENFAIALDEAEAMAGPITCLINNAGTSVSKFATDMTPEDFDAVMGLNLRGPYFLSTELARRWIARDTGGRIVNIGSLSDSRAMPGHTVYGTSKAAIARLTQQMAREWINKGINVNALAPGYIRTELNAPYFDSPNGQAVIAQFPRRRVGEPADLDKAILYLCDPDQRFLTGQVLHLDDGQGL</sequence>
<dbReference type="PANTHER" id="PTHR42760">
    <property type="entry name" value="SHORT-CHAIN DEHYDROGENASES/REDUCTASES FAMILY MEMBER"/>
    <property type="match status" value="1"/>
</dbReference>
<comment type="caution">
    <text evidence="4">The sequence shown here is derived from an EMBL/GenBank/DDBJ whole genome shotgun (WGS) entry which is preliminary data.</text>
</comment>
<dbReference type="InterPro" id="IPR020904">
    <property type="entry name" value="Sc_DH/Rdtase_CS"/>
</dbReference>
<dbReference type="SUPFAM" id="SSF51735">
    <property type="entry name" value="NAD(P)-binding Rossmann-fold domains"/>
    <property type="match status" value="1"/>
</dbReference>
<reference evidence="4 5" key="1">
    <citation type="submission" date="2016-10" db="EMBL/GenBank/DDBJ databases">
        <title>Genome sequence of Planktotalea frisia SH6-1.</title>
        <authorList>
            <person name="Poehlein A."/>
            <person name="Bakenhus I."/>
            <person name="Voget S."/>
            <person name="Brinkhoff T."/>
            <person name="Simon M."/>
        </authorList>
    </citation>
    <scope>NUCLEOTIDE SEQUENCE [LARGE SCALE GENOMIC DNA]</scope>
    <source>
        <strain evidence="4 5">SH6-1</strain>
    </source>
</reference>
<dbReference type="PRINTS" id="PR00080">
    <property type="entry name" value="SDRFAMILY"/>
</dbReference>
<dbReference type="PANTHER" id="PTHR42760:SF135">
    <property type="entry name" value="BLL7886 PROTEIN"/>
    <property type="match status" value="1"/>
</dbReference>
<dbReference type="CDD" id="cd05233">
    <property type="entry name" value="SDR_c"/>
    <property type="match status" value="1"/>
</dbReference>
<feature type="domain" description="Ketoreductase" evidence="3">
    <location>
        <begin position="4"/>
        <end position="189"/>
    </location>
</feature>
<dbReference type="RefSeq" id="WP_072631269.1">
    <property type="nucleotide sequence ID" value="NZ_MLCB01000159.1"/>
</dbReference>
<dbReference type="PROSITE" id="PS00061">
    <property type="entry name" value="ADH_SHORT"/>
    <property type="match status" value="1"/>
</dbReference>
<dbReference type="EMBL" id="MLCB01000159">
    <property type="protein sequence ID" value="OJI92964.1"/>
    <property type="molecule type" value="Genomic_DNA"/>
</dbReference>
<dbReference type="Pfam" id="PF00106">
    <property type="entry name" value="adh_short"/>
    <property type="match status" value="1"/>
</dbReference>
<dbReference type="Proteomes" id="UP000184514">
    <property type="component" value="Unassembled WGS sequence"/>
</dbReference>
<dbReference type="STRING" id="696762.PFRI_27390"/>
<dbReference type="Gene3D" id="3.40.50.720">
    <property type="entry name" value="NAD(P)-binding Rossmann-like Domain"/>
    <property type="match status" value="1"/>
</dbReference>
<evidence type="ECO:0000313" key="4">
    <source>
        <dbReference type="EMBL" id="OJI92964.1"/>
    </source>
</evidence>
<dbReference type="OrthoDB" id="7255009at2"/>
<organism evidence="4 5">
    <name type="scientific">Planktotalea frisia</name>
    <dbReference type="NCBI Taxonomy" id="696762"/>
    <lineage>
        <taxon>Bacteria</taxon>
        <taxon>Pseudomonadati</taxon>
        <taxon>Pseudomonadota</taxon>
        <taxon>Alphaproteobacteria</taxon>
        <taxon>Rhodobacterales</taxon>
        <taxon>Paracoccaceae</taxon>
        <taxon>Planktotalea</taxon>
    </lineage>
</organism>
<dbReference type="InterPro" id="IPR036291">
    <property type="entry name" value="NAD(P)-bd_dom_sf"/>
</dbReference>
<keyword evidence="5" id="KW-1185">Reference proteome</keyword>
<dbReference type="InterPro" id="IPR002347">
    <property type="entry name" value="SDR_fam"/>
</dbReference>
<name>A0A1L9NUY3_9RHOB</name>
<comment type="similarity">
    <text evidence="1 2">Belongs to the short-chain dehydrogenases/reductases (SDR) family.</text>
</comment>
<evidence type="ECO:0000256" key="2">
    <source>
        <dbReference type="RuleBase" id="RU000363"/>
    </source>
</evidence>
<dbReference type="GO" id="GO:0004316">
    <property type="term" value="F:3-oxoacyl-[acyl-carrier-protein] reductase (NADPH) activity"/>
    <property type="evidence" value="ECO:0007669"/>
    <property type="project" value="UniProtKB-EC"/>
</dbReference>
<dbReference type="EC" id="1.1.1.100" evidence="4"/>
<dbReference type="GO" id="GO:0030497">
    <property type="term" value="P:fatty acid elongation"/>
    <property type="evidence" value="ECO:0007669"/>
    <property type="project" value="TreeGrafter"/>
</dbReference>